<reference evidence="12" key="1">
    <citation type="submission" date="2023-10" db="EMBL/GenBank/DDBJ databases">
        <title>Genome assembly of Pristionchus species.</title>
        <authorList>
            <person name="Yoshida K."/>
            <person name="Sommer R.J."/>
        </authorList>
    </citation>
    <scope>NUCLEOTIDE SEQUENCE</scope>
    <source>
        <strain evidence="12">RS0144</strain>
    </source>
</reference>
<dbReference type="GO" id="GO:0005776">
    <property type="term" value="C:autophagosome"/>
    <property type="evidence" value="ECO:0007669"/>
    <property type="project" value="TreeGrafter"/>
</dbReference>
<keyword evidence="6 10" id="KW-1133">Transmembrane helix</keyword>
<feature type="transmembrane region" description="Helical" evidence="10">
    <location>
        <begin position="447"/>
        <end position="469"/>
    </location>
</feature>
<evidence type="ECO:0000256" key="6">
    <source>
        <dbReference type="ARBA" id="ARBA00022989"/>
    </source>
</evidence>
<keyword evidence="7 10" id="KW-0072">Autophagy</keyword>
<protein>
    <recommendedName>
        <fullName evidence="3 10">Autophagy-related protein 9</fullName>
    </recommendedName>
</protein>
<evidence type="ECO:0000313" key="13">
    <source>
        <dbReference type="Proteomes" id="UP001432027"/>
    </source>
</evidence>
<dbReference type="AlphaFoldDB" id="A0AAV5SAA4"/>
<feature type="non-terminal residue" evidence="12">
    <location>
        <position position="1"/>
    </location>
</feature>
<evidence type="ECO:0000256" key="11">
    <source>
        <dbReference type="SAM" id="MobiDB-lite"/>
    </source>
</evidence>
<dbReference type="GO" id="GO:0061709">
    <property type="term" value="P:reticulophagy"/>
    <property type="evidence" value="ECO:0007669"/>
    <property type="project" value="TreeGrafter"/>
</dbReference>
<proteinExistence type="inferred from homology"/>
<feature type="region of interest" description="Disordered" evidence="11">
    <location>
        <begin position="777"/>
        <end position="816"/>
    </location>
</feature>
<sequence length="816" mass="93017">FRKGWPRMFSSRSRQHYQPIDGEYDEPDMRDVGGQRLIPFNRSFQAESAPLVQERSTVSFRPDTRIDMEEHNGPLLTASSSEDRTNWDHITDLDDFFRRVYDYHQGGGFKCIFWHEILSLFQFGFIVIVSTFFVQCIDYEILFNNKAVNSTDPHPRKRYFGDAIDGDCPSHLPPLVVVCILIALIYWIFRVIRTGVLLLKLNEIQLFYNRALRIHDADLSNLTWEAVVKAVCNAQGRIQLLVHDSSISSIHIYHRILRFKNYIVAMVNQDFLPPLISIPFVGELRYLPEQLKKNVEWMFFLGFCSPFKGSYTLQDEFRDRNRIEEMAENMEKVSLYLGLASLVFSPLIFLYQCLYYLFKAADLTKRDAGALGNRSYTNYGRYRVRHFNELDHELKGRLNRSHAYATAYVAQFSSKLVVVFARKISFMAAAIFVILTGLSVWDEDVLQIEHMLTVITVCGVIAVACRSIIPDENLVYQPEVLLNHVTSELHYVPDHWKEHAHDIRTSHEFESLFRLRALNLLEEIFSPFITPFVLIFHIRPGCRSILSFLVDNTERVEGLGDVCSFALLDVAKHGDPSWQKMDDEGRDERGGGVGGGGGDSPFRPSRDVAHDGKTEMSSMQFAIRHPDWKPPPATAHFIQNVRDRMERDAMAVGQGAGLVRNAFSDSVHTLLSMPLGGLGINPLLGGAVGGYPMGGEERGDRGIMSGMERTLEKSLRHSGHESIVDSVREQPGAEMRVSSLYLRGIRADKKKKVYSSMGPADASMFAVPLMETTIAPRSNAFQYPNEEEVERDSMRRVEEEEEDEEDGDLPPRDFPV</sequence>
<keyword evidence="8 10" id="KW-0445">Lipid transport</keyword>
<accession>A0AAV5SAA4</accession>
<evidence type="ECO:0000256" key="4">
    <source>
        <dbReference type="ARBA" id="ARBA00022448"/>
    </source>
</evidence>
<feature type="transmembrane region" description="Helical" evidence="10">
    <location>
        <begin position="424"/>
        <end position="441"/>
    </location>
</feature>
<evidence type="ECO:0000256" key="9">
    <source>
        <dbReference type="ARBA" id="ARBA00023136"/>
    </source>
</evidence>
<name>A0AAV5SAA4_9BILA</name>
<feature type="transmembrane region" description="Helical" evidence="10">
    <location>
        <begin position="113"/>
        <end position="134"/>
    </location>
</feature>
<dbReference type="PANTHER" id="PTHR13038:SF10">
    <property type="entry name" value="AUTOPHAGY-RELATED PROTEIN 9"/>
    <property type="match status" value="1"/>
</dbReference>
<keyword evidence="5 10" id="KW-0812">Transmembrane</keyword>
<comment type="function">
    <text evidence="10">Phospholipid scramblase involved in autophagy. Cycles between the preautophagosomal structure/phagophore assembly site (PAS) and the cytoplasmic vesicle pool and supplies membrane for the growing autophagosome. Lipid scramblase activity plays a key role in preautophagosomal structure/phagophore assembly by distributing the phospholipids that arrive through ATG2 from the cytoplasmic to the luminal leaflet of the bilayer, thereby driving autophagosomal membrane expansion.</text>
</comment>
<evidence type="ECO:0000256" key="10">
    <source>
        <dbReference type="RuleBase" id="RU364027"/>
    </source>
</evidence>
<comment type="similarity">
    <text evidence="2 10">Belongs to the ATG9 family.</text>
</comment>
<evidence type="ECO:0000256" key="5">
    <source>
        <dbReference type="ARBA" id="ARBA00022692"/>
    </source>
</evidence>
<evidence type="ECO:0000256" key="8">
    <source>
        <dbReference type="ARBA" id="ARBA00023055"/>
    </source>
</evidence>
<gene>
    <name evidence="12" type="ORF">PENTCL1PPCAC_2347</name>
</gene>
<dbReference type="Pfam" id="PF04109">
    <property type="entry name" value="ATG9"/>
    <property type="match status" value="1"/>
</dbReference>
<dbReference type="GO" id="GO:0034727">
    <property type="term" value="P:piecemeal microautophagy of the nucleus"/>
    <property type="evidence" value="ECO:0007669"/>
    <property type="project" value="TreeGrafter"/>
</dbReference>
<evidence type="ECO:0000256" key="2">
    <source>
        <dbReference type="ARBA" id="ARBA00006185"/>
    </source>
</evidence>
<dbReference type="Proteomes" id="UP001432027">
    <property type="component" value="Unassembled WGS sequence"/>
</dbReference>
<dbReference type="PANTHER" id="PTHR13038">
    <property type="entry name" value="APG9 AUTOPHAGY 9"/>
    <property type="match status" value="1"/>
</dbReference>
<keyword evidence="4 10" id="KW-0813">Transport</keyword>
<feature type="transmembrane region" description="Helical" evidence="10">
    <location>
        <begin position="333"/>
        <end position="358"/>
    </location>
</feature>
<feature type="region of interest" description="Disordered" evidence="11">
    <location>
        <begin position="576"/>
        <end position="610"/>
    </location>
</feature>
<dbReference type="GO" id="GO:0000422">
    <property type="term" value="P:autophagy of mitochondrion"/>
    <property type="evidence" value="ECO:0007669"/>
    <property type="project" value="TreeGrafter"/>
</dbReference>
<comment type="caution">
    <text evidence="12">The sequence shown here is derived from an EMBL/GenBank/DDBJ whole genome shotgun (WGS) entry which is preliminary data.</text>
</comment>
<dbReference type="GO" id="GO:0006869">
    <property type="term" value="P:lipid transport"/>
    <property type="evidence" value="ECO:0007669"/>
    <property type="project" value="UniProtKB-KW"/>
</dbReference>
<dbReference type="GO" id="GO:0034045">
    <property type="term" value="C:phagophore assembly site membrane"/>
    <property type="evidence" value="ECO:0007669"/>
    <property type="project" value="UniProtKB-SubCell"/>
</dbReference>
<evidence type="ECO:0000256" key="1">
    <source>
        <dbReference type="ARBA" id="ARBA00004511"/>
    </source>
</evidence>
<dbReference type="GO" id="GO:0034497">
    <property type="term" value="P:protein localization to phagophore assembly site"/>
    <property type="evidence" value="ECO:0007669"/>
    <property type="project" value="TreeGrafter"/>
</dbReference>
<feature type="compositionally biased region" description="Basic and acidic residues" evidence="11">
    <location>
        <begin position="576"/>
        <end position="590"/>
    </location>
</feature>
<feature type="compositionally biased region" description="Acidic residues" evidence="11">
    <location>
        <begin position="799"/>
        <end position="808"/>
    </location>
</feature>
<feature type="transmembrane region" description="Helical" evidence="10">
    <location>
        <begin position="172"/>
        <end position="192"/>
    </location>
</feature>
<keyword evidence="13" id="KW-1185">Reference proteome</keyword>
<keyword evidence="9 10" id="KW-0472">Membrane</keyword>
<evidence type="ECO:0000256" key="3">
    <source>
        <dbReference type="ARBA" id="ARBA00018074"/>
    </source>
</evidence>
<comment type="subcellular location">
    <subcellularLocation>
        <location evidence="1 10">Preautophagosomal structure membrane</location>
        <topology evidence="1 10">Multi-pass membrane protein</topology>
    </subcellularLocation>
</comment>
<evidence type="ECO:0000256" key="7">
    <source>
        <dbReference type="ARBA" id="ARBA00023006"/>
    </source>
</evidence>
<dbReference type="EMBL" id="BTSX01000001">
    <property type="protein sequence ID" value="GMS80172.1"/>
    <property type="molecule type" value="Genomic_DNA"/>
</dbReference>
<evidence type="ECO:0000313" key="12">
    <source>
        <dbReference type="EMBL" id="GMS80172.1"/>
    </source>
</evidence>
<organism evidence="12 13">
    <name type="scientific">Pristionchus entomophagus</name>
    <dbReference type="NCBI Taxonomy" id="358040"/>
    <lineage>
        <taxon>Eukaryota</taxon>
        <taxon>Metazoa</taxon>
        <taxon>Ecdysozoa</taxon>
        <taxon>Nematoda</taxon>
        <taxon>Chromadorea</taxon>
        <taxon>Rhabditida</taxon>
        <taxon>Rhabditina</taxon>
        <taxon>Diplogasteromorpha</taxon>
        <taxon>Diplogasteroidea</taxon>
        <taxon>Neodiplogasteridae</taxon>
        <taxon>Pristionchus</taxon>
    </lineage>
</organism>
<dbReference type="InterPro" id="IPR007241">
    <property type="entry name" value="Autophagy-rel_prot_9"/>
</dbReference>